<protein>
    <submittedName>
        <fullName evidence="1">Uncharacterized protein</fullName>
    </submittedName>
</protein>
<reference evidence="2" key="1">
    <citation type="journal article" date="2015" name="PLoS Genet.">
        <title>Genome Sequence and Transcriptome Analyses of Chrysochromulina tobin: Metabolic Tools for Enhanced Algal Fitness in the Prominent Order Prymnesiales (Haptophyceae).</title>
        <authorList>
            <person name="Hovde B.T."/>
            <person name="Deodato C.R."/>
            <person name="Hunsperger H.M."/>
            <person name="Ryken S.A."/>
            <person name="Yost W."/>
            <person name="Jha R.K."/>
            <person name="Patterson J."/>
            <person name="Monnat R.J. Jr."/>
            <person name="Barlow S.B."/>
            <person name="Starkenburg S.R."/>
            <person name="Cattolico R.A."/>
        </authorList>
    </citation>
    <scope>NUCLEOTIDE SEQUENCE</scope>
    <source>
        <strain evidence="2">CCMP291</strain>
    </source>
</reference>
<evidence type="ECO:0000313" key="1">
    <source>
        <dbReference type="EMBL" id="KOO25987.1"/>
    </source>
</evidence>
<accession>A0A0M0JI52</accession>
<organism evidence="1 2">
    <name type="scientific">Chrysochromulina tobinii</name>
    <dbReference type="NCBI Taxonomy" id="1460289"/>
    <lineage>
        <taxon>Eukaryota</taxon>
        <taxon>Haptista</taxon>
        <taxon>Haptophyta</taxon>
        <taxon>Prymnesiophyceae</taxon>
        <taxon>Prymnesiales</taxon>
        <taxon>Chrysochromulinaceae</taxon>
        <taxon>Chrysochromulina</taxon>
    </lineage>
</organism>
<proteinExistence type="predicted"/>
<dbReference type="Proteomes" id="UP000037460">
    <property type="component" value="Unassembled WGS sequence"/>
</dbReference>
<sequence>MSSLAALIDTISSENAEQHARIRHLEATIAKQAAAEMANERTIRALEAAKSAALVTFLSRHHAETQLRVEHDHCKTHVEAAWQRIRELQARKADVVQQMHDISVADAQAAERREHKRKAAAFAEMVVHTPASVLQHEVCELVARLRAEDEARERWETEELSSERVGPIDGERVERALEELRASFLIFEPQPGIYGAL</sequence>
<comment type="caution">
    <text evidence="1">The sequence shown here is derived from an EMBL/GenBank/DDBJ whole genome shotgun (WGS) entry which is preliminary data.</text>
</comment>
<keyword evidence="2" id="KW-1185">Reference proteome</keyword>
<evidence type="ECO:0000313" key="2">
    <source>
        <dbReference type="Proteomes" id="UP000037460"/>
    </source>
</evidence>
<gene>
    <name evidence="1" type="ORF">Ctob_000258</name>
</gene>
<dbReference type="AlphaFoldDB" id="A0A0M0JI52"/>
<dbReference type="EMBL" id="JWZX01002904">
    <property type="protein sequence ID" value="KOO25987.1"/>
    <property type="molecule type" value="Genomic_DNA"/>
</dbReference>
<name>A0A0M0JI52_9EUKA</name>